<dbReference type="Gene3D" id="2.40.160.120">
    <property type="match status" value="1"/>
</dbReference>
<dbReference type="InterPro" id="IPR037239">
    <property type="entry name" value="OSBP_sf"/>
</dbReference>
<dbReference type="AlphaFoldDB" id="A0A3Q0KP38"/>
<dbReference type="InParanoid" id="A0A3Q0KP38"/>
<dbReference type="WBParaSite" id="Smp_144850.1">
    <property type="protein sequence ID" value="Smp_144850.1"/>
    <property type="gene ID" value="Smp_144850"/>
</dbReference>
<name>A0A3Q0KP38_SCHMA</name>
<evidence type="ECO:0000256" key="4">
    <source>
        <dbReference type="RuleBase" id="RU003845"/>
    </source>
</evidence>
<evidence type="ECO:0000256" key="3">
    <source>
        <dbReference type="RuleBase" id="RU003844"/>
    </source>
</evidence>
<evidence type="ECO:0000313" key="7">
    <source>
        <dbReference type="WBParaSite" id="Smp_144850.1"/>
    </source>
</evidence>
<dbReference type="Pfam" id="PF01237">
    <property type="entry name" value="Oxysterol_BP"/>
    <property type="match status" value="2"/>
</dbReference>
<reference evidence="6" key="1">
    <citation type="journal article" date="2012" name="PLoS Negl. Trop. Dis.">
        <title>A systematically improved high quality genome and transcriptome of the human blood fluke Schistosoma mansoni.</title>
        <authorList>
            <person name="Protasio A.V."/>
            <person name="Tsai I.J."/>
            <person name="Babbage A."/>
            <person name="Nichol S."/>
            <person name="Hunt M."/>
            <person name="Aslett M.A."/>
            <person name="De Silva N."/>
            <person name="Velarde G.S."/>
            <person name="Anderson T.J."/>
            <person name="Clark R.C."/>
            <person name="Davidson C."/>
            <person name="Dillon G.P."/>
            <person name="Holroyd N.E."/>
            <person name="LoVerde P.T."/>
            <person name="Lloyd C."/>
            <person name="McQuillan J."/>
            <person name="Oliveira G."/>
            <person name="Otto T.D."/>
            <person name="Parker-Manuel S.J."/>
            <person name="Quail M.A."/>
            <person name="Wilson R.A."/>
            <person name="Zerlotini A."/>
            <person name="Dunne D.W."/>
            <person name="Berriman M."/>
        </authorList>
    </citation>
    <scope>NUCLEOTIDE SEQUENCE [LARGE SCALE GENOMIC DNA]</scope>
    <source>
        <strain evidence="6">Puerto Rican</strain>
    </source>
</reference>
<dbReference type="GO" id="GO:0097038">
    <property type="term" value="C:perinuclear endoplasmic reticulum"/>
    <property type="evidence" value="ECO:0007669"/>
    <property type="project" value="TreeGrafter"/>
</dbReference>
<sequence length="609" mass="69448">MFRKDLPPSSRSCNIQASDIIASGEKFAWVSRKSLPCKMVKTDFSVWAFVKQCIGKELSKITMPIILNEPLSFLQRIAEYMEYSELLDKAVGEKDPIKRMELVSAFAVSSMSSNAGRIGKPFNPLLGETYELHYKNFVFVAEQVSHHPPVTAFHVESDNYSLRATIQFKLRFWGKSVDVQPKGLVTLQLYHFNESYTWQNVNLTLHNILTGKIWVEHTGTLRITNHSLGLYCQLEFHSSNWSGHGCNRVTGELYAPSTLDKMQAVSASNTSHHTTSNTTINTISKNIFIHHSNSYVLKRIIFGNWSRGLFTVEPNVWNEKEEIIDPKKSSNNNDNDDADGQSVNSSESIELLDYGLEIPLTAQRCLWIATPKPINSKDYYNFTQYTMGLNELTIRKSTISNDNITDSQKNSSVIMSNCTNNHKEVIPCQKNSIYEQFLPPTDSRYRPDIRLFEMGLIDEAAVEKLRLEEKQRHKRKSLNGLRKISNFNWPISNNHKSTGKELNLTSTDMNSTTVNNTAKQFFTNNPFKKAFSSNSTGHRSTPADDNDNDKNSCTSTTTTTLDISSNNNCNQIVNPLWFIPSVNPFTKQEEWLITGDYWKRDWSKCPDLY</sequence>
<dbReference type="FunFam" id="2.40.160.120:FF:000001">
    <property type="entry name" value="Oxysterol-binding protein"/>
    <property type="match status" value="1"/>
</dbReference>
<evidence type="ECO:0000256" key="2">
    <source>
        <dbReference type="ARBA" id="ARBA00023121"/>
    </source>
</evidence>
<evidence type="ECO:0000256" key="5">
    <source>
        <dbReference type="SAM" id="MobiDB-lite"/>
    </source>
</evidence>
<dbReference type="STRING" id="6183.A0A3Q0KP38"/>
<dbReference type="Proteomes" id="UP000008854">
    <property type="component" value="Unassembled WGS sequence"/>
</dbReference>
<dbReference type="PANTHER" id="PTHR10972:SF209">
    <property type="entry name" value="OXYSTEROL-BINDING PROTEIN"/>
    <property type="match status" value="1"/>
</dbReference>
<keyword evidence="4" id="KW-0445">Lipid transport</keyword>
<dbReference type="PROSITE" id="PS01013">
    <property type="entry name" value="OSBP"/>
    <property type="match status" value="1"/>
</dbReference>
<keyword evidence="4" id="KW-0813">Transport</keyword>
<dbReference type="PANTHER" id="PTHR10972">
    <property type="entry name" value="OXYSTEROL-BINDING PROTEIN-RELATED"/>
    <property type="match status" value="1"/>
</dbReference>
<organism evidence="6 7">
    <name type="scientific">Schistosoma mansoni</name>
    <name type="common">Blood fluke</name>
    <dbReference type="NCBI Taxonomy" id="6183"/>
    <lineage>
        <taxon>Eukaryota</taxon>
        <taxon>Metazoa</taxon>
        <taxon>Spiralia</taxon>
        <taxon>Lophotrochozoa</taxon>
        <taxon>Platyhelminthes</taxon>
        <taxon>Trematoda</taxon>
        <taxon>Digenea</taxon>
        <taxon>Strigeidida</taxon>
        <taxon>Schistosomatoidea</taxon>
        <taxon>Schistosomatidae</taxon>
        <taxon>Schistosoma</taxon>
    </lineage>
</organism>
<accession>A0A3Q0KP38</accession>
<dbReference type="InterPro" id="IPR000648">
    <property type="entry name" value="Oxysterol-bd"/>
</dbReference>
<dbReference type="GO" id="GO:0120009">
    <property type="term" value="P:intermembrane lipid transfer"/>
    <property type="evidence" value="ECO:0007669"/>
    <property type="project" value="UniProtKB-ARBA"/>
</dbReference>
<dbReference type="FunCoup" id="A0A3Q0KP38">
    <property type="interactions" value="1085"/>
</dbReference>
<protein>
    <recommendedName>
        <fullName evidence="4">Oxysterol-binding protein</fullName>
    </recommendedName>
</protein>
<comment type="similarity">
    <text evidence="1 3">Belongs to the OSBP family.</text>
</comment>
<dbReference type="InterPro" id="IPR018494">
    <property type="entry name" value="Oxysterol-bd_CS"/>
</dbReference>
<feature type="region of interest" description="Disordered" evidence="5">
    <location>
        <begin position="532"/>
        <end position="556"/>
    </location>
</feature>
<dbReference type="GO" id="GO:0005886">
    <property type="term" value="C:plasma membrane"/>
    <property type="evidence" value="ECO:0007669"/>
    <property type="project" value="TreeGrafter"/>
</dbReference>
<evidence type="ECO:0000313" key="6">
    <source>
        <dbReference type="Proteomes" id="UP000008854"/>
    </source>
</evidence>
<dbReference type="GO" id="GO:0032934">
    <property type="term" value="F:sterol binding"/>
    <property type="evidence" value="ECO:0007669"/>
    <property type="project" value="TreeGrafter"/>
</dbReference>
<keyword evidence="6" id="KW-1185">Reference proteome</keyword>
<feature type="region of interest" description="Disordered" evidence="5">
    <location>
        <begin position="323"/>
        <end position="344"/>
    </location>
</feature>
<dbReference type="SUPFAM" id="SSF144000">
    <property type="entry name" value="Oxysterol-binding protein-like"/>
    <property type="match status" value="1"/>
</dbReference>
<dbReference type="GO" id="GO:0005829">
    <property type="term" value="C:cytosol"/>
    <property type="evidence" value="ECO:0007669"/>
    <property type="project" value="TreeGrafter"/>
</dbReference>
<keyword evidence="2" id="KW-0446">Lipid-binding</keyword>
<evidence type="ECO:0000256" key="1">
    <source>
        <dbReference type="ARBA" id="ARBA00008842"/>
    </source>
</evidence>
<reference evidence="7" key="2">
    <citation type="submission" date="2018-12" db="UniProtKB">
        <authorList>
            <consortium name="WormBaseParasite"/>
        </authorList>
    </citation>
    <scope>IDENTIFICATION</scope>
    <source>
        <strain evidence="7">Puerto Rican</strain>
    </source>
</reference>
<dbReference type="ExpressionAtlas" id="A0A3Q0KP38">
    <property type="expression patterns" value="baseline"/>
</dbReference>
<proteinExistence type="inferred from homology"/>